<keyword evidence="4" id="KW-1185">Reference proteome</keyword>
<dbReference type="Pfam" id="PF25298">
    <property type="entry name" value="Baculo_FP_2nd"/>
    <property type="match status" value="1"/>
</dbReference>
<evidence type="ECO:0000256" key="1">
    <source>
        <dbReference type="SAM" id="Coils"/>
    </source>
</evidence>
<sequence>MPDRVAAVIAARDLEIEKAPVETIPLEAVTHSLNSPVGCRIENDVPNNDNTTEDAEICNEEIDNIVDDANENTIENSEQVKALYETSKTNLLLPQRWRMEHVPVVLVPTPTSSSHSSIHNSQLQSGDVSMCVCGAGTKPNLVIVSQSIMDKLIGLVSEVRELHNENTDLKESIVFTQSHIESRQIQLENAVSEVKCLRKHIQQLRAENENLKQYTRINNLEIHGIPYSKDENTVSLFCNMAKHLAVEITEKDIDACHMLPSSSKELPPTLLVKFCRSGTKNKLLAAKKNSCILSSDDLGFRDPPRPHYLNEHLSPQNKLLFKKAMKMRQQGGKFVWTKNCSIFIRKTETSYVKRITKNEDYLRILKKDNLLLCGNNIDINASEYV</sequence>
<evidence type="ECO:0000313" key="3">
    <source>
        <dbReference type="EMBL" id="KAJ8891262.1"/>
    </source>
</evidence>
<accession>A0ABQ9I440</accession>
<organism evidence="3 4">
    <name type="scientific">Dryococelus australis</name>
    <dbReference type="NCBI Taxonomy" id="614101"/>
    <lineage>
        <taxon>Eukaryota</taxon>
        <taxon>Metazoa</taxon>
        <taxon>Ecdysozoa</taxon>
        <taxon>Arthropoda</taxon>
        <taxon>Hexapoda</taxon>
        <taxon>Insecta</taxon>
        <taxon>Pterygota</taxon>
        <taxon>Neoptera</taxon>
        <taxon>Polyneoptera</taxon>
        <taxon>Phasmatodea</taxon>
        <taxon>Verophasmatodea</taxon>
        <taxon>Anareolatae</taxon>
        <taxon>Phasmatidae</taxon>
        <taxon>Eurycanthinae</taxon>
        <taxon>Dryococelus</taxon>
    </lineage>
</organism>
<reference evidence="3 4" key="1">
    <citation type="submission" date="2023-02" db="EMBL/GenBank/DDBJ databases">
        <title>LHISI_Scaffold_Assembly.</title>
        <authorList>
            <person name="Stuart O.P."/>
            <person name="Cleave R."/>
            <person name="Magrath M.J.L."/>
            <person name="Mikheyev A.S."/>
        </authorList>
    </citation>
    <scope>NUCLEOTIDE SEQUENCE [LARGE SCALE GENOMIC DNA]</scope>
    <source>
        <strain evidence="3">Daus_M_001</strain>
        <tissue evidence="3">Leg muscle</tissue>
    </source>
</reference>
<dbReference type="Proteomes" id="UP001159363">
    <property type="component" value="Chromosome 3"/>
</dbReference>
<proteinExistence type="predicted"/>
<comment type="caution">
    <text evidence="3">The sequence shown here is derived from an EMBL/GenBank/DDBJ whole genome shotgun (WGS) entry which is preliminary data.</text>
</comment>
<gene>
    <name evidence="3" type="ORF">PR048_010778</name>
</gene>
<evidence type="ECO:0000259" key="2">
    <source>
        <dbReference type="Pfam" id="PF25298"/>
    </source>
</evidence>
<feature type="coiled-coil region" evidence="1">
    <location>
        <begin position="187"/>
        <end position="217"/>
    </location>
</feature>
<name>A0ABQ9I440_9NEOP</name>
<feature type="domain" description="FP protein C-terminal" evidence="2">
    <location>
        <begin position="315"/>
        <end position="361"/>
    </location>
</feature>
<dbReference type="EMBL" id="JARBHB010000003">
    <property type="protein sequence ID" value="KAJ8891262.1"/>
    <property type="molecule type" value="Genomic_DNA"/>
</dbReference>
<evidence type="ECO:0000313" key="4">
    <source>
        <dbReference type="Proteomes" id="UP001159363"/>
    </source>
</evidence>
<protein>
    <recommendedName>
        <fullName evidence="2">FP protein C-terminal domain-containing protein</fullName>
    </recommendedName>
</protein>
<dbReference type="InterPro" id="IPR057251">
    <property type="entry name" value="FP_C"/>
</dbReference>
<keyword evidence="1" id="KW-0175">Coiled coil</keyword>